<evidence type="ECO:0000256" key="1">
    <source>
        <dbReference type="SAM" id="MobiDB-lite"/>
    </source>
</evidence>
<sequence>MGDWGLSLLLILSTVVYEISAVHNKPYPWQSRHGFLSNNDLYPPTPLRRRPPTSGTVSNPFSIQSNSRQKTAKTPFQPFQSEQLNPIQRCVKRANDHTSPSSIRDLILSIGKDVVKRQSFAGANLYHQRGLRRFTRSQVHETHFLLPFITKIGSHFGDYLRKVLGCQAEHRTYIAQPRSSRLSALSVDPVHSISSSSSNEQPQPHPSFIFERSAPQSPRIPLLPPPKHIQKPLSQGARAPIYSRPQHIQPIEQYDASTSESFPKLSVSPSRPIQRSFHVDNPSSPGFEDIPNPDGTSSITQSSRSDSSAPQPFEELLFSPPPVDMSGLPPPVFAGSDSSTSALPDIVQAISDSSTRFTPADPSITFTAPGLQPHRMTEISLLPTTIDPTGSPPPPPSSPFTTFSLTSHPSHTSLPPSLTTSSMTSTSRLSPSSQPGQSQGSLYFGPPRSDVKVLVEANGVLRQWRIAVPPMFGIIDLLRYLAREQAEPINLSTLDPHCFVLTRMLGLRINSSHVWTVSVITFKQEVIFQDRCLPSSNLYILPGYTLVFRYTQT</sequence>
<feature type="signal peptide" evidence="2">
    <location>
        <begin position="1"/>
        <end position="21"/>
    </location>
</feature>
<dbReference type="RefSeq" id="XP_030842949.1">
    <property type="nucleotide sequence ID" value="XM_030987089.1"/>
</dbReference>
<dbReference type="EnsemblMetazoa" id="XM_030987089">
    <property type="protein sequence ID" value="XP_030842949"/>
    <property type="gene ID" value="LOC105436674"/>
</dbReference>
<protein>
    <recommendedName>
        <fullName evidence="5">Flocculation protein FLO11-like</fullName>
    </recommendedName>
</protein>
<dbReference type="Proteomes" id="UP000007110">
    <property type="component" value="Unassembled WGS sequence"/>
</dbReference>
<reference evidence="4" key="1">
    <citation type="submission" date="2015-02" db="EMBL/GenBank/DDBJ databases">
        <title>Genome sequencing for Strongylocentrotus purpuratus.</title>
        <authorList>
            <person name="Murali S."/>
            <person name="Liu Y."/>
            <person name="Vee V."/>
            <person name="English A."/>
            <person name="Wang M."/>
            <person name="Skinner E."/>
            <person name="Han Y."/>
            <person name="Muzny D.M."/>
            <person name="Worley K.C."/>
            <person name="Gibbs R.A."/>
        </authorList>
    </citation>
    <scope>NUCLEOTIDE SEQUENCE</scope>
</reference>
<dbReference type="KEGG" id="spu:105436674"/>
<organism evidence="3 4">
    <name type="scientific">Strongylocentrotus purpuratus</name>
    <name type="common">Purple sea urchin</name>
    <dbReference type="NCBI Taxonomy" id="7668"/>
    <lineage>
        <taxon>Eukaryota</taxon>
        <taxon>Metazoa</taxon>
        <taxon>Echinodermata</taxon>
        <taxon>Eleutherozoa</taxon>
        <taxon>Echinozoa</taxon>
        <taxon>Echinoidea</taxon>
        <taxon>Euechinoidea</taxon>
        <taxon>Echinacea</taxon>
        <taxon>Camarodonta</taxon>
        <taxon>Echinidea</taxon>
        <taxon>Strongylocentrotidae</taxon>
        <taxon>Strongylocentrotus</taxon>
    </lineage>
</organism>
<feature type="compositionally biased region" description="Low complexity" evidence="1">
    <location>
        <begin position="297"/>
        <end position="308"/>
    </location>
</feature>
<keyword evidence="4" id="KW-1185">Reference proteome</keyword>
<dbReference type="OrthoDB" id="10126478at2759"/>
<evidence type="ECO:0000313" key="3">
    <source>
        <dbReference type="EnsemblMetazoa" id="XP_011660788"/>
    </source>
</evidence>
<feature type="compositionally biased region" description="Polar residues" evidence="1">
    <location>
        <begin position="255"/>
        <end position="273"/>
    </location>
</feature>
<feature type="compositionally biased region" description="Low complexity" evidence="1">
    <location>
        <begin position="191"/>
        <end position="202"/>
    </location>
</feature>
<dbReference type="InParanoid" id="A0A7M7HK15"/>
<feature type="region of interest" description="Disordered" evidence="1">
    <location>
        <begin position="255"/>
        <end position="329"/>
    </location>
</feature>
<evidence type="ECO:0008006" key="5">
    <source>
        <dbReference type="Google" id="ProtNLM"/>
    </source>
</evidence>
<feature type="region of interest" description="Disordered" evidence="1">
    <location>
        <begin position="191"/>
        <end position="236"/>
    </location>
</feature>
<feature type="compositionally biased region" description="Polar residues" evidence="1">
    <location>
        <begin position="54"/>
        <end position="78"/>
    </location>
</feature>
<evidence type="ECO:0000256" key="2">
    <source>
        <dbReference type="SAM" id="SignalP"/>
    </source>
</evidence>
<keyword evidence="2" id="KW-0732">Signal</keyword>
<feature type="region of interest" description="Disordered" evidence="1">
    <location>
        <begin position="40"/>
        <end position="78"/>
    </location>
</feature>
<accession>A0A7M7HK15</accession>
<feature type="compositionally biased region" description="Low complexity" evidence="1">
    <location>
        <begin position="399"/>
        <end position="441"/>
    </location>
</feature>
<proteinExistence type="predicted"/>
<name>A0A7M7HK15_STRPU</name>
<reference evidence="3" key="2">
    <citation type="submission" date="2021-01" db="UniProtKB">
        <authorList>
            <consortium name="EnsemblMetazoa"/>
        </authorList>
    </citation>
    <scope>IDENTIFICATION</scope>
</reference>
<evidence type="ECO:0000313" key="4">
    <source>
        <dbReference type="Proteomes" id="UP000007110"/>
    </source>
</evidence>
<feature type="chain" id="PRO_5036207108" description="Flocculation protein FLO11-like" evidence="2">
    <location>
        <begin position="22"/>
        <end position="553"/>
    </location>
</feature>
<feature type="region of interest" description="Disordered" evidence="1">
    <location>
        <begin position="384"/>
        <end position="444"/>
    </location>
</feature>
<feature type="compositionally biased region" description="Pro residues" evidence="1">
    <location>
        <begin position="319"/>
        <end position="329"/>
    </location>
</feature>
<dbReference type="AlphaFoldDB" id="A0A7M7HK15"/>
<dbReference type="GeneID" id="105436674"/>
<dbReference type="EnsemblMetazoa" id="XM_011662486">
    <property type="protein sequence ID" value="XP_011660788"/>
    <property type="gene ID" value="LOC105436674"/>
</dbReference>
<dbReference type="RefSeq" id="XP_011660788.2">
    <property type="nucleotide sequence ID" value="XM_011662486.2"/>
</dbReference>